<feature type="region of interest" description="Disordered" evidence="1">
    <location>
        <begin position="47"/>
        <end position="70"/>
    </location>
</feature>
<reference evidence="2 3" key="1">
    <citation type="submission" date="2024-07" db="EMBL/GenBank/DDBJ databases">
        <title>Genomic Encyclopedia of Type Strains, Phase V (KMG-V): Genome sequencing to study the core and pangenomes of soil and plant-associated prokaryotes.</title>
        <authorList>
            <person name="Whitman W."/>
        </authorList>
    </citation>
    <scope>NUCLEOTIDE SEQUENCE [LARGE SCALE GENOMIC DNA]</scope>
    <source>
        <strain evidence="2 3">USDA 415</strain>
    </source>
</reference>
<sequence>MRATIEDRGGEAAGSPSLEADAAAWRGKRGGRPVAIAGEVLVVRIRRRKRSVSSPVSSADRPPRRAKGPR</sequence>
<dbReference type="RefSeq" id="WP_179077185.1">
    <property type="nucleotide sequence ID" value="NZ_CP126026.1"/>
</dbReference>
<comment type="caution">
    <text evidence="2">The sequence shown here is derived from an EMBL/GenBank/DDBJ whole genome shotgun (WGS) entry which is preliminary data.</text>
</comment>
<name>A0ABV4F5M4_BRAEL</name>
<accession>A0ABV4F5M4</accession>
<keyword evidence="3" id="KW-1185">Reference proteome</keyword>
<evidence type="ECO:0000256" key="1">
    <source>
        <dbReference type="SAM" id="MobiDB-lite"/>
    </source>
</evidence>
<protein>
    <submittedName>
        <fullName evidence="2">Uncharacterized protein</fullName>
    </submittedName>
</protein>
<proteinExistence type="predicted"/>
<organism evidence="2 3">
    <name type="scientific">Bradyrhizobium elkanii</name>
    <dbReference type="NCBI Taxonomy" id="29448"/>
    <lineage>
        <taxon>Bacteria</taxon>
        <taxon>Pseudomonadati</taxon>
        <taxon>Pseudomonadota</taxon>
        <taxon>Alphaproteobacteria</taxon>
        <taxon>Hyphomicrobiales</taxon>
        <taxon>Nitrobacteraceae</taxon>
        <taxon>Bradyrhizobium</taxon>
    </lineage>
</organism>
<evidence type="ECO:0000313" key="3">
    <source>
        <dbReference type="Proteomes" id="UP001565471"/>
    </source>
</evidence>
<evidence type="ECO:0000313" key="2">
    <source>
        <dbReference type="EMBL" id="MEY9318749.1"/>
    </source>
</evidence>
<dbReference type="Proteomes" id="UP001565471">
    <property type="component" value="Unassembled WGS sequence"/>
</dbReference>
<gene>
    <name evidence="2" type="ORF">ABIF29_005548</name>
</gene>
<dbReference type="EMBL" id="JBGBZA010000002">
    <property type="protein sequence ID" value="MEY9318749.1"/>
    <property type="molecule type" value="Genomic_DNA"/>
</dbReference>